<dbReference type="Pfam" id="PF08570">
    <property type="entry name" value="DUF1761"/>
    <property type="match status" value="1"/>
</dbReference>
<keyword evidence="3" id="KW-1185">Reference proteome</keyword>
<dbReference type="Proteomes" id="UP000274033">
    <property type="component" value="Unassembled WGS sequence"/>
</dbReference>
<dbReference type="EMBL" id="RRCT01000018">
    <property type="protein sequence ID" value="RQW73585.1"/>
    <property type="molecule type" value="Genomic_DNA"/>
</dbReference>
<organism evidence="2 3">
    <name type="scientific">Lysinibacillus composti</name>
    <dbReference type="NCBI Taxonomy" id="720633"/>
    <lineage>
        <taxon>Bacteria</taxon>
        <taxon>Bacillati</taxon>
        <taxon>Bacillota</taxon>
        <taxon>Bacilli</taxon>
        <taxon>Bacillales</taxon>
        <taxon>Bacillaceae</taxon>
        <taxon>Lysinibacillus</taxon>
    </lineage>
</organism>
<keyword evidence="1" id="KW-1133">Transmembrane helix</keyword>
<evidence type="ECO:0000256" key="1">
    <source>
        <dbReference type="SAM" id="Phobius"/>
    </source>
</evidence>
<dbReference type="OrthoDB" id="333057at2"/>
<feature type="transmembrane region" description="Helical" evidence="1">
    <location>
        <begin position="112"/>
        <end position="134"/>
    </location>
</feature>
<name>A0A3N9UAZ6_9BACI</name>
<protein>
    <submittedName>
        <fullName evidence="2">DUF1761 domain-containing protein</fullName>
    </submittedName>
</protein>
<dbReference type="InterPro" id="IPR013879">
    <property type="entry name" value="DUF1761"/>
</dbReference>
<feature type="transmembrane region" description="Helical" evidence="1">
    <location>
        <begin position="85"/>
        <end position="105"/>
    </location>
</feature>
<keyword evidence="1" id="KW-0812">Transmembrane</keyword>
<dbReference type="AlphaFoldDB" id="A0A3N9UAZ6"/>
<proteinExistence type="predicted"/>
<sequence length="135" mass="14559">MDVDFGEINYLAVIISALAICILGSFWYSPKVFWNTWQKLKGLNQEELPSVGKVMTASILMAIVNSFLLAIIAEWANIDGWVDGLSLGLVIGLVIAGTSATNALYEGMKLKLYLITAGFHVISMIIAGSIIGSFS</sequence>
<keyword evidence="1" id="KW-0472">Membrane</keyword>
<comment type="caution">
    <text evidence="2">The sequence shown here is derived from an EMBL/GenBank/DDBJ whole genome shotgun (WGS) entry which is preliminary data.</text>
</comment>
<accession>A0A3N9UAZ6</accession>
<feature type="transmembrane region" description="Helical" evidence="1">
    <location>
        <begin position="51"/>
        <end position="73"/>
    </location>
</feature>
<evidence type="ECO:0000313" key="3">
    <source>
        <dbReference type="Proteomes" id="UP000274033"/>
    </source>
</evidence>
<feature type="transmembrane region" description="Helical" evidence="1">
    <location>
        <begin position="12"/>
        <end position="30"/>
    </location>
</feature>
<gene>
    <name evidence="2" type="ORF">EBB45_15890</name>
</gene>
<evidence type="ECO:0000313" key="2">
    <source>
        <dbReference type="EMBL" id="RQW73585.1"/>
    </source>
</evidence>
<reference evidence="2 3" key="1">
    <citation type="journal article" date="2013" name="J. Microbiol.">
        <title>Lysinibacillus chungkukjangi sp. nov., isolated from Chungkukjang, Korean fermented soybean food.</title>
        <authorList>
            <person name="Kim S.J."/>
            <person name="Jang Y.H."/>
            <person name="Hamada M."/>
            <person name="Ahn J.H."/>
            <person name="Weon H.Y."/>
            <person name="Suzuki K."/>
            <person name="Whang K.S."/>
            <person name="Kwon S.W."/>
        </authorList>
    </citation>
    <scope>NUCLEOTIDE SEQUENCE [LARGE SCALE GENOMIC DNA]</scope>
    <source>
        <strain evidence="2 3">MCCC 1A12701</strain>
    </source>
</reference>